<reference evidence="4 5" key="1">
    <citation type="submission" date="2019-11" db="EMBL/GenBank/DDBJ databases">
        <title>Identification of a novel strain.</title>
        <authorList>
            <person name="Xu Q."/>
            <person name="Wang G."/>
        </authorList>
    </citation>
    <scope>NUCLEOTIDE SEQUENCE [LARGE SCALE GENOMIC DNA]</scope>
    <source>
        <strain evidence="5">xq</strain>
    </source>
</reference>
<evidence type="ECO:0000256" key="1">
    <source>
        <dbReference type="ARBA" id="ARBA00009387"/>
    </source>
</evidence>
<organism evidence="4 5">
    <name type="scientific">Hyphomicrobium album</name>
    <dbReference type="NCBI Taxonomy" id="2665159"/>
    <lineage>
        <taxon>Bacteria</taxon>
        <taxon>Pseudomonadati</taxon>
        <taxon>Pseudomonadota</taxon>
        <taxon>Alphaproteobacteria</taxon>
        <taxon>Hyphomicrobiales</taxon>
        <taxon>Hyphomicrobiaceae</taxon>
        <taxon>Hyphomicrobium</taxon>
    </lineage>
</organism>
<keyword evidence="5" id="KW-1185">Reference proteome</keyword>
<evidence type="ECO:0000313" key="5">
    <source>
        <dbReference type="Proteomes" id="UP000440694"/>
    </source>
</evidence>
<protein>
    <submittedName>
        <fullName evidence="4">Transglycosylase SLT domain-containing protein</fullName>
    </submittedName>
</protein>
<dbReference type="SUPFAM" id="SSF55166">
    <property type="entry name" value="Hedgehog/DD-peptidase"/>
    <property type="match status" value="1"/>
</dbReference>
<sequence length="1487" mass="162443">MTNAITNRIAEEAERRGLDPYFALATAKQESNFNPLSRASTSSAFGIFQFIDDNWKDYGIRPGAPETYDPETQVVLGVDRIKRNYDGLSANLGRSPEPGELYLAHVFGLRGSSQILAATDDTPIGAVRPEKVWRANPWVGKNGIQTVGQLKTWFKNKTAARMSEVSPMLDPYAVTTAPETAGTTEPILNDYGAKARLREGAEWPLHHFKPEHFRSKDGAPLDLNMQAALALDRTREEFGEPFALTSAHRSETHNRRVGGASGSRHVHGDAFDIDMTGMAPDARERLLLLAMKNGFTSFGFYANSPDMLHVDTRQSGAAWFRDGKGKNFLKWGGEGEAANFPANHWAAGVMKSYFRRGQGPTGAAIAAAENPKHAAGVDPTKVADVVQPPGIELPPTGPSTITAQDSIPAAPYTTAEIATQEREAAAAAPGIAQTAYDSVRAEWGLLAGGKPTPFTHDPQWSASDDWIKENMRHLPLDYWDGIQTTVSEAHARDFVKKADEAYQIEQRLAATGAGGFAARLIAATLDPVAIAAMLATEGAMAPYVLAAKGARYARIVRGATSGVVSGGAAVGLLYANKPGADGRDVAYAMAGGLILGGLFNAGRGGLSRSEHEALAAAGHRMRADLEKTPDAFIGDKGAGAAVNPGLQRPLNQNASEALAEARANPAAKSALGGARFDATGSTLNSAHPLAAKTMDGLAEDAVGRVGHERNTLSATEYQSWFHRKQMNGFYRAVRPAWEKYRAELGIGRFALKQRAEAYEDFMQQLTRVTRDPTAEVSEHARAAATKIQDQYEDILAHAKDPGMKDGVLMPPVKGFEDIKFNRQYAPRIWLGRQIAKARAQFGDEKMERFLAQAWLARRPVFQAAKDVEAGKVQLDPAQVVDEIALSEKFGKLFWKRLREHQADASSDLSRALSGDDLEGLREQLIRALDDTADVAEEDVDKILASLKLADQGGYARAKQRALFDEAFSAQVVDKNGVAQTVRFDDFLENNMERLFGQYSRNLSGAISMARAGYNSVAAFERRLEHIKASADEVAGYGEKDLNRDLKNLSYVGTMLTGSPIGDFGKQLFRERSSTAGQWGRFLRDVNFTRLMGQLGFAQVAETGNILGTVGIRAALTGMPAFRALWRNIETGELGDDLARELEAAVGLGTDRLRGSTEFRYEDFGNYLDPYEDATLAKMSGLMEAGKMAIGELSGANMVNTVLHRWTMRAVAQKFSDISWAKGAWTERRLAAYGLDKPTSDRISAELRKHAVTVRGALSSKKLTQLNLDKWDPEIRETFEQVMYRVGRHIIQENDPGNLAAFMSRPFWQLVTQFRVFVLAAHSKQLLHGIHLRDATTTTAFLGTSVTAGLAYMLQTHAQSLAQRDPKKFRKERLSVERIGAAAFGRAGWSALVPTVVDNLAYDFGYDTPFGMRTSGLGPSGLLQNPTWDFLNSAARIPFDTARAAVRSDIEYSEQDFKRFYNVLPFKNTLPVSYGLGLIGSQLPEKSR</sequence>
<dbReference type="EMBL" id="WMBQ01000001">
    <property type="protein sequence ID" value="MTD92879.1"/>
    <property type="molecule type" value="Genomic_DNA"/>
</dbReference>
<comment type="caution">
    <text evidence="4">The sequence shown here is derived from an EMBL/GenBank/DDBJ whole genome shotgun (WGS) entry which is preliminary data.</text>
</comment>
<dbReference type="Pfam" id="PF08291">
    <property type="entry name" value="Peptidase_M15_3"/>
    <property type="match status" value="1"/>
</dbReference>
<dbReference type="Proteomes" id="UP000440694">
    <property type="component" value="Unassembled WGS sequence"/>
</dbReference>
<dbReference type="InterPro" id="IPR009045">
    <property type="entry name" value="Zn_M74/Hedgehog-like"/>
</dbReference>
<dbReference type="InterPro" id="IPR023346">
    <property type="entry name" value="Lysozyme-like_dom_sf"/>
</dbReference>
<evidence type="ECO:0000259" key="2">
    <source>
        <dbReference type="Pfam" id="PF01464"/>
    </source>
</evidence>
<feature type="domain" description="Transglycosylase SLT" evidence="2">
    <location>
        <begin position="9"/>
        <end position="89"/>
    </location>
</feature>
<evidence type="ECO:0000313" key="4">
    <source>
        <dbReference type="EMBL" id="MTD92879.1"/>
    </source>
</evidence>
<feature type="domain" description="Peptidase M15A C-terminal" evidence="3">
    <location>
        <begin position="224"/>
        <end position="311"/>
    </location>
</feature>
<dbReference type="SUPFAM" id="SSF53955">
    <property type="entry name" value="Lysozyme-like"/>
    <property type="match status" value="1"/>
</dbReference>
<dbReference type="InterPro" id="IPR013230">
    <property type="entry name" value="Peptidase_M15A_C"/>
</dbReference>
<proteinExistence type="inferred from homology"/>
<dbReference type="InterPro" id="IPR008258">
    <property type="entry name" value="Transglycosylase_SLT_dom_1"/>
</dbReference>
<dbReference type="RefSeq" id="WP_154737469.1">
    <property type="nucleotide sequence ID" value="NZ_WMBQ01000001.1"/>
</dbReference>
<evidence type="ECO:0000259" key="3">
    <source>
        <dbReference type="Pfam" id="PF08291"/>
    </source>
</evidence>
<dbReference type="Pfam" id="PF01464">
    <property type="entry name" value="SLT"/>
    <property type="match status" value="1"/>
</dbReference>
<comment type="similarity">
    <text evidence="1">Belongs to the virb1 family.</text>
</comment>
<dbReference type="Gene3D" id="1.10.530.10">
    <property type="match status" value="1"/>
</dbReference>
<accession>A0A6I3KF07</accession>
<name>A0A6I3KF07_9HYPH</name>
<gene>
    <name evidence="4" type="ORF">GIW81_00865</name>
</gene>
<dbReference type="Gene3D" id="3.30.1380.10">
    <property type="match status" value="1"/>
</dbReference>